<accession>A0AAE1E5M5</accession>
<keyword evidence="1" id="KW-1133">Transmembrane helix</keyword>
<reference evidence="2" key="1">
    <citation type="journal article" date="2023" name="G3 (Bethesda)">
        <title>A reference genome for the long-term kleptoplast-retaining sea slug Elysia crispata morphotype clarki.</title>
        <authorList>
            <person name="Eastman K.E."/>
            <person name="Pendleton A.L."/>
            <person name="Shaikh M.A."/>
            <person name="Suttiyut T."/>
            <person name="Ogas R."/>
            <person name="Tomko P."/>
            <person name="Gavelis G."/>
            <person name="Widhalm J.R."/>
            <person name="Wisecaver J.H."/>
        </authorList>
    </citation>
    <scope>NUCLEOTIDE SEQUENCE</scope>
    <source>
        <strain evidence="2">ECLA1</strain>
    </source>
</reference>
<sequence length="170" mass="19188">MRHRFKRSTLHNPTLKEVETAHPDFKTSCTTRGKICATSSRVILKLTFSPFELVASGLNKADQRNLTANSQRSALHYPRTYEMAANSFCPTILLAKLSVAVIALVALLMASSVLSAPAARSPLDSCMYGCHDNFMQCYQSNFTYRGELNQCINGYNNCFRICYSQEQLWW</sequence>
<organism evidence="2 3">
    <name type="scientific">Elysia crispata</name>
    <name type="common">lettuce slug</name>
    <dbReference type="NCBI Taxonomy" id="231223"/>
    <lineage>
        <taxon>Eukaryota</taxon>
        <taxon>Metazoa</taxon>
        <taxon>Spiralia</taxon>
        <taxon>Lophotrochozoa</taxon>
        <taxon>Mollusca</taxon>
        <taxon>Gastropoda</taxon>
        <taxon>Heterobranchia</taxon>
        <taxon>Euthyneura</taxon>
        <taxon>Panpulmonata</taxon>
        <taxon>Sacoglossa</taxon>
        <taxon>Placobranchoidea</taxon>
        <taxon>Plakobranchidae</taxon>
        <taxon>Elysia</taxon>
    </lineage>
</organism>
<keyword evidence="1" id="KW-0472">Membrane</keyword>
<keyword evidence="1" id="KW-0812">Transmembrane</keyword>
<proteinExistence type="predicted"/>
<gene>
    <name evidence="2" type="ORF">RRG08_001060</name>
</gene>
<keyword evidence="3" id="KW-1185">Reference proteome</keyword>
<protein>
    <submittedName>
        <fullName evidence="2">Uncharacterized protein</fullName>
    </submittedName>
</protein>
<feature type="transmembrane region" description="Helical" evidence="1">
    <location>
        <begin position="93"/>
        <end position="114"/>
    </location>
</feature>
<evidence type="ECO:0000313" key="2">
    <source>
        <dbReference type="EMBL" id="KAK3794912.1"/>
    </source>
</evidence>
<evidence type="ECO:0000313" key="3">
    <source>
        <dbReference type="Proteomes" id="UP001283361"/>
    </source>
</evidence>
<dbReference type="Proteomes" id="UP001283361">
    <property type="component" value="Unassembled WGS sequence"/>
</dbReference>
<evidence type="ECO:0000256" key="1">
    <source>
        <dbReference type="SAM" id="Phobius"/>
    </source>
</evidence>
<name>A0AAE1E5M5_9GAST</name>
<dbReference type="AlphaFoldDB" id="A0AAE1E5M5"/>
<comment type="caution">
    <text evidence="2">The sequence shown here is derived from an EMBL/GenBank/DDBJ whole genome shotgun (WGS) entry which is preliminary data.</text>
</comment>
<dbReference type="EMBL" id="JAWDGP010001087">
    <property type="protein sequence ID" value="KAK3794912.1"/>
    <property type="molecule type" value="Genomic_DNA"/>
</dbReference>